<keyword evidence="3" id="KW-1185">Reference proteome</keyword>
<evidence type="ECO:0000256" key="1">
    <source>
        <dbReference type="SAM" id="Coils"/>
    </source>
</evidence>
<evidence type="ECO:0000313" key="3">
    <source>
        <dbReference type="Proteomes" id="UP001211907"/>
    </source>
</evidence>
<organism evidence="2 3">
    <name type="scientific">Physocladia obscura</name>
    <dbReference type="NCBI Taxonomy" id="109957"/>
    <lineage>
        <taxon>Eukaryota</taxon>
        <taxon>Fungi</taxon>
        <taxon>Fungi incertae sedis</taxon>
        <taxon>Chytridiomycota</taxon>
        <taxon>Chytridiomycota incertae sedis</taxon>
        <taxon>Chytridiomycetes</taxon>
        <taxon>Chytridiales</taxon>
        <taxon>Chytriomycetaceae</taxon>
        <taxon>Physocladia</taxon>
    </lineage>
</organism>
<reference evidence="2" key="1">
    <citation type="submission" date="2020-05" db="EMBL/GenBank/DDBJ databases">
        <title>Phylogenomic resolution of chytrid fungi.</title>
        <authorList>
            <person name="Stajich J.E."/>
            <person name="Amses K."/>
            <person name="Simmons R."/>
            <person name="Seto K."/>
            <person name="Myers J."/>
            <person name="Bonds A."/>
            <person name="Quandt C.A."/>
            <person name="Barry K."/>
            <person name="Liu P."/>
            <person name="Grigoriev I."/>
            <person name="Longcore J.E."/>
            <person name="James T.Y."/>
        </authorList>
    </citation>
    <scope>NUCLEOTIDE SEQUENCE</scope>
    <source>
        <strain evidence="2">JEL0513</strain>
    </source>
</reference>
<keyword evidence="1" id="KW-0175">Coiled coil</keyword>
<dbReference type="EMBL" id="JADGJH010000994">
    <property type="protein sequence ID" value="KAJ3120106.1"/>
    <property type="molecule type" value="Genomic_DNA"/>
</dbReference>
<gene>
    <name evidence="2" type="ORF">HK100_012940</name>
</gene>
<comment type="caution">
    <text evidence="2">The sequence shown here is derived from an EMBL/GenBank/DDBJ whole genome shotgun (WGS) entry which is preliminary data.</text>
</comment>
<sequence>MKSDQDTEILNCFSGLSSSALVSKELGRNESVLADAIDSSEQVENEAAKTNADVKQKKRTRLVQLNDETKFDFYDDYMKLLVRNASSSSSHTAERAQRILRLTKWFCFDRDYLARAESFASADPATSTTKTKITNKNHEISALIIAFPISAVKAFFSVDNNNAFSSVVYQIEDLEIRKNLIVDSRSKSIFERFADSLSLFSNKKIGATLSSTLVCLVLSAVHKYNPKPLIGVGTWQPLCAVRAELWIPILSYSFKLAGISFESTYILGHIDLHNTEKDFHNSAYAAATIRSGFGTRPFFLVHFKYGALATEQEQIATMAEAIYQLQILVSAVKIPDLHKLKFFVAFVSDNYISFDVIIPKYDDKTSTIYYIHEQNLAEFVPSNYSGSDIHNTLQLLAFLETVVNPYGKALKDLIKNGQGFFETSFSLPVIPEFDIKLGKYNTETLTKSPTKKANFGSDKANGK</sequence>
<name>A0AAD5T4Z3_9FUNG</name>
<protein>
    <submittedName>
        <fullName evidence="2">Uncharacterized protein</fullName>
    </submittedName>
</protein>
<dbReference type="Proteomes" id="UP001211907">
    <property type="component" value="Unassembled WGS sequence"/>
</dbReference>
<proteinExistence type="predicted"/>
<feature type="coiled-coil region" evidence="1">
    <location>
        <begin position="33"/>
        <end position="60"/>
    </location>
</feature>
<dbReference type="AlphaFoldDB" id="A0AAD5T4Z3"/>
<accession>A0AAD5T4Z3</accession>
<evidence type="ECO:0000313" key="2">
    <source>
        <dbReference type="EMBL" id="KAJ3120106.1"/>
    </source>
</evidence>